<evidence type="ECO:0000259" key="8">
    <source>
        <dbReference type="PROSITE" id="PS52035"/>
    </source>
</evidence>
<dbReference type="Proteomes" id="UP001259340">
    <property type="component" value="Unassembled WGS sequence"/>
</dbReference>
<sequence>MNSDSFELDRLNHLIACYPQLRSQTLAEVEYKGNLYPLIRAELGSSEPSVPTVVFVGGVHGVERIGCQVQLAFMASLLARLGWDSSLQLLLSKVRLSFVPVVNPVGLLRGTRCNGQGVDLMRNAPITSTDKVPLLVGGHRLSAKLPWYRGKSAMERETKALIDYVSSLLTTSSSVIVLDAHSGFGLSDHLWFPFACRQTAMEQVGRVYRLKQLFEASFPHHNHYRFSPQSLIYQTHGDIWDYVTSKQHTTPFIALTLEMGSWSWVKKNPRQLFNFAGLFNPQKPHRYHRTLRKHTVFMQFLVDLAASRTLENLTDKQLSKLDRLANQLWYE</sequence>
<dbReference type="RefSeq" id="WP_310654537.1">
    <property type="nucleotide sequence ID" value="NZ_JAPMLA010000001.1"/>
</dbReference>
<evidence type="ECO:0000313" key="10">
    <source>
        <dbReference type="EMBL" id="MDW4823937.1"/>
    </source>
</evidence>
<dbReference type="Pfam" id="PF00246">
    <property type="entry name" value="Peptidase_M14"/>
    <property type="match status" value="1"/>
</dbReference>
<dbReference type="Gene3D" id="3.40.630.10">
    <property type="entry name" value="Zn peptidases"/>
    <property type="match status" value="1"/>
</dbReference>
<evidence type="ECO:0000256" key="7">
    <source>
        <dbReference type="PROSITE-ProRule" id="PRU01379"/>
    </source>
</evidence>
<dbReference type="AlphaFoldDB" id="A0AAW8NK04"/>
<evidence type="ECO:0000313" key="12">
    <source>
        <dbReference type="Proteomes" id="UP001271263"/>
    </source>
</evidence>
<comment type="cofactor">
    <cofactor evidence="1">
        <name>Zn(2+)</name>
        <dbReference type="ChEBI" id="CHEBI:29105"/>
    </cofactor>
</comment>
<dbReference type="Proteomes" id="UP001271263">
    <property type="component" value="Unassembled WGS sequence"/>
</dbReference>
<evidence type="ECO:0000313" key="9">
    <source>
        <dbReference type="EMBL" id="MDR8523628.1"/>
    </source>
</evidence>
<protein>
    <submittedName>
        <fullName evidence="9">DUF2817 domain-containing protein</fullName>
    </submittedName>
</protein>
<evidence type="ECO:0000256" key="2">
    <source>
        <dbReference type="ARBA" id="ARBA00005988"/>
    </source>
</evidence>
<name>A0AAW8NK04_9GAMM</name>
<dbReference type="EMBL" id="JAPMLD010000002">
    <property type="protein sequence ID" value="MDW4823937.1"/>
    <property type="molecule type" value="Genomic_DNA"/>
</dbReference>
<dbReference type="EMBL" id="JAPMLE010000001">
    <property type="protein sequence ID" value="MDR8523628.1"/>
    <property type="molecule type" value="Genomic_DNA"/>
</dbReference>
<comment type="caution">
    <text evidence="7">Lacks conserved residue(s) required for the propagation of feature annotation.</text>
</comment>
<dbReference type="GO" id="GO:0008270">
    <property type="term" value="F:zinc ion binding"/>
    <property type="evidence" value="ECO:0007669"/>
    <property type="project" value="InterPro"/>
</dbReference>
<comment type="similarity">
    <text evidence="2 7">Belongs to the peptidase M14 family.</text>
</comment>
<evidence type="ECO:0000313" key="11">
    <source>
        <dbReference type="Proteomes" id="UP001259340"/>
    </source>
</evidence>
<dbReference type="InterPro" id="IPR000834">
    <property type="entry name" value="Peptidase_M14"/>
</dbReference>
<dbReference type="PROSITE" id="PS52035">
    <property type="entry name" value="PEPTIDASE_M14"/>
    <property type="match status" value="1"/>
</dbReference>
<dbReference type="GO" id="GO:0004181">
    <property type="term" value="F:metallocarboxypeptidase activity"/>
    <property type="evidence" value="ECO:0007669"/>
    <property type="project" value="InterPro"/>
</dbReference>
<accession>A0AAW8NK04</accession>
<evidence type="ECO:0000256" key="4">
    <source>
        <dbReference type="ARBA" id="ARBA00022801"/>
    </source>
</evidence>
<evidence type="ECO:0000256" key="1">
    <source>
        <dbReference type="ARBA" id="ARBA00001947"/>
    </source>
</evidence>
<comment type="caution">
    <text evidence="9">The sequence shown here is derived from an EMBL/GenBank/DDBJ whole genome shotgun (WGS) entry which is preliminary data.</text>
</comment>
<dbReference type="GO" id="GO:0006508">
    <property type="term" value="P:proteolysis"/>
    <property type="evidence" value="ECO:0007669"/>
    <property type="project" value="UniProtKB-KW"/>
</dbReference>
<gene>
    <name evidence="9" type="ORF">OS133_07995</name>
    <name evidence="10" type="ORF">OS134_07720</name>
</gene>
<feature type="domain" description="Peptidase M14" evidence="8">
    <location>
        <begin position="1"/>
        <end position="331"/>
    </location>
</feature>
<dbReference type="PANTHER" id="PTHR11705:SF143">
    <property type="entry name" value="SLL0236 PROTEIN"/>
    <property type="match status" value="1"/>
</dbReference>
<evidence type="ECO:0000256" key="6">
    <source>
        <dbReference type="ARBA" id="ARBA00023049"/>
    </source>
</evidence>
<keyword evidence="4" id="KW-0378">Hydrolase</keyword>
<proteinExistence type="inferred from homology"/>
<organism evidence="9 11">
    <name type="scientific">Shewanella fidelis</name>
    <dbReference type="NCBI Taxonomy" id="173509"/>
    <lineage>
        <taxon>Bacteria</taxon>
        <taxon>Pseudomonadati</taxon>
        <taxon>Pseudomonadota</taxon>
        <taxon>Gammaproteobacteria</taxon>
        <taxon>Alteromonadales</taxon>
        <taxon>Shewanellaceae</taxon>
        <taxon>Shewanella</taxon>
    </lineage>
</organism>
<keyword evidence="5" id="KW-0862">Zinc</keyword>
<evidence type="ECO:0000256" key="3">
    <source>
        <dbReference type="ARBA" id="ARBA00022670"/>
    </source>
</evidence>
<dbReference type="SUPFAM" id="SSF53187">
    <property type="entry name" value="Zn-dependent exopeptidases"/>
    <property type="match status" value="1"/>
</dbReference>
<keyword evidence="6" id="KW-0482">Metalloprotease</keyword>
<reference evidence="10 12" key="1">
    <citation type="journal article" date="2022" name="bioRxiv">
        <title>Prophages regulate Shewanella fidelis 3313 motility and biofilm formation: implications for gut colonization dynamics in Ciona robusta.</title>
        <authorList>
            <person name="Natarajan O."/>
            <person name="Gibboney S.L."/>
            <person name="Young M.N."/>
            <person name="Lim S.J."/>
            <person name="Pluta N."/>
            <person name="Atkinson C.G."/>
            <person name="Leigh B.A."/>
            <person name="Liberti A."/>
            <person name="Kees E.D."/>
            <person name="Breitbart M."/>
            <person name="Gralnick J.A."/>
            <person name="Dishaw L.J."/>
        </authorList>
    </citation>
    <scope>NUCLEOTIDE SEQUENCE [LARGE SCALE GENOMIC DNA]</scope>
    <source>
        <strain evidence="10 12">JG4066</strain>
    </source>
</reference>
<keyword evidence="12" id="KW-1185">Reference proteome</keyword>
<evidence type="ECO:0000256" key="5">
    <source>
        <dbReference type="ARBA" id="ARBA00022833"/>
    </source>
</evidence>
<reference evidence="9" key="2">
    <citation type="submission" date="2022-11" db="EMBL/GenBank/DDBJ databases">
        <title>Prophages regulate Shewanella fidelis motility and biofilm formation: implications for gut colonization dynamics in Ciona robusta.</title>
        <authorList>
            <person name="Natarajan O."/>
            <person name="Gibboney S.L."/>
            <person name="Young M.N."/>
            <person name="Lim S.J."/>
            <person name="Pluta N."/>
            <person name="Atkinson C.G.F."/>
            <person name="Leigh B.A."/>
            <person name="Liberti A."/>
            <person name="Kees E."/>
            <person name="Breitbart M."/>
            <person name="Gralnick J."/>
            <person name="Dishaw L.J."/>
        </authorList>
    </citation>
    <scope>NUCLEOTIDE SEQUENCE</scope>
    <source>
        <strain evidence="9">3313</strain>
    </source>
</reference>
<keyword evidence="3" id="KW-0645">Protease</keyword>
<dbReference type="GO" id="GO:0005615">
    <property type="term" value="C:extracellular space"/>
    <property type="evidence" value="ECO:0007669"/>
    <property type="project" value="TreeGrafter"/>
</dbReference>
<dbReference type="PANTHER" id="PTHR11705">
    <property type="entry name" value="PROTEASE FAMILY M14 CARBOXYPEPTIDASE A,B"/>
    <property type="match status" value="1"/>
</dbReference>